<reference evidence="2 3" key="1">
    <citation type="submission" date="2024-05" db="EMBL/GenBank/DDBJ databases">
        <title>Haplotype-resolved chromosome-level genome assembly of Huyou (Citrus changshanensis).</title>
        <authorList>
            <person name="Miao C."/>
            <person name="Chen W."/>
            <person name="Wu Y."/>
            <person name="Wang L."/>
            <person name="Zhao S."/>
            <person name="Grierson D."/>
            <person name="Xu C."/>
            <person name="Chen K."/>
        </authorList>
    </citation>
    <scope>NUCLEOTIDE SEQUENCE [LARGE SCALE GENOMIC DNA]</scope>
    <source>
        <strain evidence="2">01-14</strain>
        <tissue evidence="2">Leaf</tissue>
    </source>
</reference>
<proteinExistence type="predicted"/>
<keyword evidence="3" id="KW-1185">Reference proteome</keyword>
<feature type="transmembrane region" description="Helical" evidence="1">
    <location>
        <begin position="49"/>
        <end position="70"/>
    </location>
</feature>
<evidence type="ECO:0000313" key="3">
    <source>
        <dbReference type="Proteomes" id="UP001428341"/>
    </source>
</evidence>
<dbReference type="EMBL" id="JBCGBO010000005">
    <property type="protein sequence ID" value="KAK9201240.1"/>
    <property type="molecule type" value="Genomic_DNA"/>
</dbReference>
<evidence type="ECO:0000313" key="2">
    <source>
        <dbReference type="EMBL" id="KAK9201240.1"/>
    </source>
</evidence>
<gene>
    <name evidence="2" type="ORF">WN944_016441</name>
</gene>
<dbReference type="AlphaFoldDB" id="A0AAP0MFS9"/>
<feature type="transmembrane region" description="Helical" evidence="1">
    <location>
        <begin position="82"/>
        <end position="100"/>
    </location>
</feature>
<protein>
    <submittedName>
        <fullName evidence="2">Uncharacterized protein</fullName>
    </submittedName>
</protein>
<dbReference type="Proteomes" id="UP001428341">
    <property type="component" value="Unassembled WGS sequence"/>
</dbReference>
<accession>A0AAP0MFS9</accession>
<comment type="caution">
    <text evidence="2">The sequence shown here is derived from an EMBL/GenBank/DDBJ whole genome shotgun (WGS) entry which is preliminary data.</text>
</comment>
<organism evidence="2 3">
    <name type="scientific">Citrus x changshan-huyou</name>
    <dbReference type="NCBI Taxonomy" id="2935761"/>
    <lineage>
        <taxon>Eukaryota</taxon>
        <taxon>Viridiplantae</taxon>
        <taxon>Streptophyta</taxon>
        <taxon>Embryophyta</taxon>
        <taxon>Tracheophyta</taxon>
        <taxon>Spermatophyta</taxon>
        <taxon>Magnoliopsida</taxon>
        <taxon>eudicotyledons</taxon>
        <taxon>Gunneridae</taxon>
        <taxon>Pentapetalae</taxon>
        <taxon>rosids</taxon>
        <taxon>malvids</taxon>
        <taxon>Sapindales</taxon>
        <taxon>Rutaceae</taxon>
        <taxon>Aurantioideae</taxon>
        <taxon>Citrus</taxon>
    </lineage>
</organism>
<sequence length="108" mass="11551">MEQSLSSKLISNPIAAGEEKNINKIFKSIPKVTGKINFMRVSTIKLETAATTLKLGAVAVLLVVVAVQAFLDIKAAATTLKLGVDAVVLLLAAVEAFVACKYRRCFSR</sequence>
<evidence type="ECO:0000256" key="1">
    <source>
        <dbReference type="SAM" id="Phobius"/>
    </source>
</evidence>
<keyword evidence="1" id="KW-0472">Membrane</keyword>
<keyword evidence="1" id="KW-1133">Transmembrane helix</keyword>
<name>A0AAP0MFS9_9ROSI</name>
<keyword evidence="1" id="KW-0812">Transmembrane</keyword>